<sequence length="103" mass="12184">MLYSAEAMVYEFQKPTVFGLPPRSRYMSMNVDRRQQQAQDGNKKETLTDYRRVISQDPGYWAMHKPHLDRFTKNGEVWIHVLGWLLVSGHFGVQIRRSKTQKN</sequence>
<protein>
    <submittedName>
        <fullName evidence="1">Uncharacterized protein</fullName>
    </submittedName>
</protein>
<comment type="caution">
    <text evidence="1">The sequence shown here is derived from an EMBL/GenBank/DDBJ whole genome shotgun (WGS) entry which is preliminary data.</text>
</comment>
<name>A0AAI9X5S7_PENTH</name>
<dbReference type="AlphaFoldDB" id="A0AAI9X5S7"/>
<reference evidence="1" key="2">
    <citation type="journal article" date="2016" name="Fungal Biol.">
        <title>Ochratoxin A production by Penicillium thymicola.</title>
        <authorList>
            <person name="Nguyen H.D.T."/>
            <person name="McMullin D.R."/>
            <person name="Ponomareva E."/>
            <person name="Riley R."/>
            <person name="Pomraning K.R."/>
            <person name="Baker S.E."/>
            <person name="Seifert K.A."/>
        </authorList>
    </citation>
    <scope>NUCLEOTIDE SEQUENCE</scope>
    <source>
        <strain evidence="1">DAOM 180753</strain>
    </source>
</reference>
<accession>A0AAI9X5S7</accession>
<keyword evidence="2" id="KW-1185">Reference proteome</keyword>
<organism evidence="1 2">
    <name type="scientific">Penicillium thymicola</name>
    <dbReference type="NCBI Taxonomy" id="293382"/>
    <lineage>
        <taxon>Eukaryota</taxon>
        <taxon>Fungi</taxon>
        <taxon>Dikarya</taxon>
        <taxon>Ascomycota</taxon>
        <taxon>Pezizomycotina</taxon>
        <taxon>Eurotiomycetes</taxon>
        <taxon>Eurotiomycetidae</taxon>
        <taxon>Eurotiales</taxon>
        <taxon>Aspergillaceae</taxon>
        <taxon>Penicillium</taxon>
    </lineage>
</organism>
<evidence type="ECO:0000313" key="1">
    <source>
        <dbReference type="EMBL" id="KAJ9485036.1"/>
    </source>
</evidence>
<proteinExistence type="predicted"/>
<evidence type="ECO:0000313" key="2">
    <source>
        <dbReference type="Proteomes" id="UP001227192"/>
    </source>
</evidence>
<reference evidence="1" key="1">
    <citation type="submission" date="2015-06" db="EMBL/GenBank/DDBJ databases">
        <authorList>
            <person name="Nguyen H."/>
        </authorList>
    </citation>
    <scope>NUCLEOTIDE SEQUENCE</scope>
    <source>
        <strain evidence="1">DAOM 180753</strain>
    </source>
</reference>
<dbReference type="EMBL" id="LACB01000293">
    <property type="protein sequence ID" value="KAJ9485036.1"/>
    <property type="molecule type" value="Genomic_DNA"/>
</dbReference>
<dbReference type="Proteomes" id="UP001227192">
    <property type="component" value="Unassembled WGS sequence"/>
</dbReference>
<gene>
    <name evidence="1" type="ORF">VN97_g8323</name>
</gene>